<feature type="region of interest" description="Disordered" evidence="1">
    <location>
        <begin position="31"/>
        <end position="68"/>
    </location>
</feature>
<feature type="compositionally biased region" description="Basic and acidic residues" evidence="1">
    <location>
        <begin position="37"/>
        <end position="49"/>
    </location>
</feature>
<proteinExistence type="predicted"/>
<dbReference type="EMBL" id="BAAFST010000002">
    <property type="protein sequence ID" value="GAB1286072.1"/>
    <property type="molecule type" value="Genomic_DNA"/>
</dbReference>
<name>A0ABQ0EGV0_APOSI</name>
<evidence type="ECO:0008006" key="4">
    <source>
        <dbReference type="Google" id="ProtNLM"/>
    </source>
</evidence>
<evidence type="ECO:0000313" key="3">
    <source>
        <dbReference type="Proteomes" id="UP001623349"/>
    </source>
</evidence>
<evidence type="ECO:0000256" key="1">
    <source>
        <dbReference type="SAM" id="MobiDB-lite"/>
    </source>
</evidence>
<keyword evidence="3" id="KW-1185">Reference proteome</keyword>
<reference evidence="2 3" key="1">
    <citation type="submission" date="2024-08" db="EMBL/GenBank/DDBJ databases">
        <title>The draft genome of Apodemus speciosus.</title>
        <authorList>
            <person name="Nabeshima K."/>
            <person name="Suzuki S."/>
            <person name="Onuma M."/>
        </authorList>
    </citation>
    <scope>NUCLEOTIDE SEQUENCE [LARGE SCALE GENOMIC DNA]</scope>
    <source>
        <strain evidence="2">IB14-021</strain>
    </source>
</reference>
<evidence type="ECO:0000313" key="2">
    <source>
        <dbReference type="EMBL" id="GAB1286072.1"/>
    </source>
</evidence>
<organism evidence="2 3">
    <name type="scientific">Apodemus speciosus</name>
    <name type="common">Large Japanese field mouse</name>
    <dbReference type="NCBI Taxonomy" id="105296"/>
    <lineage>
        <taxon>Eukaryota</taxon>
        <taxon>Metazoa</taxon>
        <taxon>Chordata</taxon>
        <taxon>Craniata</taxon>
        <taxon>Vertebrata</taxon>
        <taxon>Euteleostomi</taxon>
        <taxon>Mammalia</taxon>
        <taxon>Eutheria</taxon>
        <taxon>Euarchontoglires</taxon>
        <taxon>Glires</taxon>
        <taxon>Rodentia</taxon>
        <taxon>Myomorpha</taxon>
        <taxon>Muroidea</taxon>
        <taxon>Muridae</taxon>
        <taxon>Murinae</taxon>
        <taxon>Apodemus</taxon>
    </lineage>
</organism>
<accession>A0ABQ0EGV0</accession>
<gene>
    <name evidence="2" type="ORF">APTSU1_000130200</name>
</gene>
<sequence length="91" mass="10054">MTGYQIQKSAEEGNASCQESFTLPLLLTQINTPPVTPERDHCDHGVGERQEDEPLPLQDHDGHPLSNPKLAFQPIQDSTPSLCEIKNQSCT</sequence>
<comment type="caution">
    <text evidence="2">The sequence shown here is derived from an EMBL/GenBank/DDBJ whole genome shotgun (WGS) entry which is preliminary data.</text>
</comment>
<protein>
    <recommendedName>
        <fullName evidence="4">Prolactin receptor</fullName>
    </recommendedName>
</protein>
<dbReference type="Proteomes" id="UP001623349">
    <property type="component" value="Unassembled WGS sequence"/>
</dbReference>